<sequence>MLPPPLRLLPGCLLVAGRRWCTFLGGEAPQLAILIPTPPQTRRVSSWAMRQSRKTTILAATVPGCNCSSNSSRSRSSRSSSNISVPNDACKAVAVVAAVADVAANDGYNFFSIRRRGCGINECFVDVTLACDGRSVKAHKMVLSACSPYFQTLLAETPCQHPIVIMRDVNWSDLKAIVEFMYRGEINVSQDQIGPLLRIAEMLKVRGLADVTHMEAATAAAAAASSERMPSSPKESTSTSRTEHDREREAEELLAFMQPEKKLRTSDWDPAELRLSPLERQQGRNVRKRRWPSADTIFNPPAPPSPLSSLIAAERMELEQKERERQRDCSLMTPPPKPPLSSGSTAGATRRLETAIHALDMPSPAATPGPLSRSSRPHSQSPQQQQAQQQGQLPLPLPLHPHHHASPAPHPSQSAGSAHHPPSPAGDSRFSLGPAAAMAAAMELSGLGPGPSTEPRLPPPPPHHHGGGGVGGGGVGGGGAGGVGSGGGSSLADDLEIKPGIAEMIREEERVSESKPLKLHVYRMGNYLYLHFIFLKFTCSESLSKLVHMPVKRRLFNSAISILQRERVRERVGALFCCCSAATALSQRCFPLYLSPIHYPIFCLGLF</sequence>
<dbReference type="STRING" id="7240.B4QLW7"/>
<feature type="region of interest" description="Disordered" evidence="3">
    <location>
        <begin position="360"/>
        <end position="431"/>
    </location>
</feature>
<feature type="region of interest" description="Disordered" evidence="3">
    <location>
        <begin position="219"/>
        <end position="247"/>
    </location>
</feature>
<evidence type="ECO:0000256" key="2">
    <source>
        <dbReference type="ARBA" id="ARBA00023242"/>
    </source>
</evidence>
<dbReference type="Pfam" id="PF00651">
    <property type="entry name" value="BTB"/>
    <property type="match status" value="1"/>
</dbReference>
<accession>B4QLW7</accession>
<dbReference type="Proteomes" id="UP000000304">
    <property type="component" value="Chromosome 3L"/>
</dbReference>
<dbReference type="InterPro" id="IPR011333">
    <property type="entry name" value="SKP1/BTB/POZ_sf"/>
</dbReference>
<name>B4QLW7_DROSI</name>
<protein>
    <submittedName>
        <fullName evidence="5">GD13498</fullName>
    </submittedName>
</protein>
<comment type="subcellular location">
    <subcellularLocation>
        <location evidence="1">Nucleus</location>
    </subcellularLocation>
</comment>
<feature type="region of interest" description="Disordered" evidence="3">
    <location>
        <begin position="445"/>
        <end position="494"/>
    </location>
</feature>
<feature type="domain" description="BTB" evidence="4">
    <location>
        <begin position="125"/>
        <end position="190"/>
    </location>
</feature>
<gene>
    <name evidence="5" type="primary">Dsim\GD13498</name>
    <name evidence="5" type="ORF">Dsim_GD13498</name>
</gene>
<keyword evidence="6" id="KW-1185">Reference proteome</keyword>
<feature type="compositionally biased region" description="Low complexity" evidence="3">
    <location>
        <begin position="370"/>
        <end position="394"/>
    </location>
</feature>
<evidence type="ECO:0000313" key="5">
    <source>
        <dbReference type="EMBL" id="EDX08753.1"/>
    </source>
</evidence>
<dbReference type="InterPro" id="IPR051095">
    <property type="entry name" value="Dros_DevTransReg"/>
</dbReference>
<dbReference type="EMBL" id="CM000363">
    <property type="protein sequence ID" value="EDX08753.1"/>
    <property type="molecule type" value="Genomic_DNA"/>
</dbReference>
<dbReference type="PhylomeDB" id="B4QLW7"/>
<dbReference type="SMR" id="B4QLW7"/>
<dbReference type="CDD" id="cd18315">
    <property type="entry name" value="BTB_POZ_BAB-like"/>
    <property type="match status" value="1"/>
</dbReference>
<evidence type="ECO:0000256" key="3">
    <source>
        <dbReference type="SAM" id="MobiDB-lite"/>
    </source>
</evidence>
<dbReference type="OrthoDB" id="6611570at2759"/>
<dbReference type="HOGENOM" id="CLU_450000_0_0_1"/>
<dbReference type="GO" id="GO:0006357">
    <property type="term" value="P:regulation of transcription by RNA polymerase II"/>
    <property type="evidence" value="ECO:0007669"/>
    <property type="project" value="TreeGrafter"/>
</dbReference>
<dbReference type="InterPro" id="IPR000210">
    <property type="entry name" value="BTB/POZ_dom"/>
</dbReference>
<dbReference type="PANTHER" id="PTHR23110:SF109">
    <property type="entry name" value="FI07618P-RELATED"/>
    <property type="match status" value="1"/>
</dbReference>
<proteinExistence type="predicted"/>
<reference evidence="5 6" key="1">
    <citation type="journal article" date="2007" name="Nature">
        <title>Evolution of genes and genomes on the Drosophila phylogeny.</title>
        <authorList>
            <consortium name="Drosophila 12 Genomes Consortium"/>
            <person name="Clark A.G."/>
            <person name="Eisen M.B."/>
            <person name="Smith D.R."/>
            <person name="Bergman C.M."/>
            <person name="Oliver B."/>
            <person name="Markow T.A."/>
            <person name="Kaufman T.C."/>
            <person name="Kellis M."/>
            <person name="Gelbart W."/>
            <person name="Iyer V.N."/>
            <person name="Pollard D.A."/>
            <person name="Sackton T.B."/>
            <person name="Larracuente A.M."/>
            <person name="Singh N.D."/>
            <person name="Abad J.P."/>
            <person name="Abt D.N."/>
            <person name="Adryan B."/>
            <person name="Aguade M."/>
            <person name="Akashi H."/>
            <person name="Anderson W.W."/>
            <person name="Aquadro C.F."/>
            <person name="Ardell D.H."/>
            <person name="Arguello R."/>
            <person name="Artieri C.G."/>
            <person name="Barbash D.A."/>
            <person name="Barker D."/>
            <person name="Barsanti P."/>
            <person name="Batterham P."/>
            <person name="Batzoglou S."/>
            <person name="Begun D."/>
            <person name="Bhutkar A."/>
            <person name="Blanco E."/>
            <person name="Bosak S.A."/>
            <person name="Bradley R.K."/>
            <person name="Brand A.D."/>
            <person name="Brent M.R."/>
            <person name="Brooks A.N."/>
            <person name="Brown R.H."/>
            <person name="Butlin R.K."/>
            <person name="Caggese C."/>
            <person name="Calvi B.R."/>
            <person name="Bernardo de Carvalho A."/>
            <person name="Caspi A."/>
            <person name="Castrezana S."/>
            <person name="Celniker S.E."/>
            <person name="Chang J.L."/>
            <person name="Chapple C."/>
            <person name="Chatterji S."/>
            <person name="Chinwalla A."/>
            <person name="Civetta A."/>
            <person name="Clifton S.W."/>
            <person name="Comeron J.M."/>
            <person name="Costello J.C."/>
            <person name="Coyne J.A."/>
            <person name="Daub J."/>
            <person name="David R.G."/>
            <person name="Delcher A.L."/>
            <person name="Delehaunty K."/>
            <person name="Do C.B."/>
            <person name="Ebling H."/>
            <person name="Edwards K."/>
            <person name="Eickbush T."/>
            <person name="Evans J.D."/>
            <person name="Filipski A."/>
            <person name="Findeiss S."/>
            <person name="Freyhult E."/>
            <person name="Fulton L."/>
            <person name="Fulton R."/>
            <person name="Garcia A.C."/>
            <person name="Gardiner A."/>
            <person name="Garfield D.A."/>
            <person name="Garvin B.E."/>
            <person name="Gibson G."/>
            <person name="Gilbert D."/>
            <person name="Gnerre S."/>
            <person name="Godfrey J."/>
            <person name="Good R."/>
            <person name="Gotea V."/>
            <person name="Gravely B."/>
            <person name="Greenberg A.J."/>
            <person name="Griffiths-Jones S."/>
            <person name="Gross S."/>
            <person name="Guigo R."/>
            <person name="Gustafson E.A."/>
            <person name="Haerty W."/>
            <person name="Hahn M.W."/>
            <person name="Halligan D.L."/>
            <person name="Halpern A.L."/>
            <person name="Halter G.M."/>
            <person name="Han M.V."/>
            <person name="Heger A."/>
            <person name="Hillier L."/>
            <person name="Hinrichs A.S."/>
            <person name="Holmes I."/>
            <person name="Hoskins R.A."/>
            <person name="Hubisz M.J."/>
            <person name="Hultmark D."/>
            <person name="Huntley M.A."/>
            <person name="Jaffe D.B."/>
            <person name="Jagadeeshan S."/>
            <person name="Jeck W.R."/>
            <person name="Johnson J."/>
            <person name="Jones C.D."/>
            <person name="Jordan W.C."/>
            <person name="Karpen G.H."/>
            <person name="Kataoka E."/>
            <person name="Keightley P.D."/>
            <person name="Kheradpour P."/>
            <person name="Kirkness E.F."/>
            <person name="Koerich L.B."/>
            <person name="Kristiansen K."/>
            <person name="Kudrna D."/>
            <person name="Kulathinal R.J."/>
            <person name="Kumar S."/>
            <person name="Kwok R."/>
            <person name="Lander E."/>
            <person name="Langley C.H."/>
            <person name="Lapoint R."/>
            <person name="Lazzaro B.P."/>
            <person name="Lee S.J."/>
            <person name="Levesque L."/>
            <person name="Li R."/>
            <person name="Lin C.F."/>
            <person name="Lin M.F."/>
            <person name="Lindblad-Toh K."/>
            <person name="Llopart A."/>
            <person name="Long M."/>
            <person name="Low L."/>
            <person name="Lozovsky E."/>
            <person name="Lu J."/>
            <person name="Luo M."/>
            <person name="Machado C.A."/>
            <person name="Makalowski W."/>
            <person name="Marzo M."/>
            <person name="Matsuda M."/>
            <person name="Matzkin L."/>
            <person name="McAllister B."/>
            <person name="McBride C.S."/>
            <person name="McKernan B."/>
            <person name="McKernan K."/>
            <person name="Mendez-Lago M."/>
            <person name="Minx P."/>
            <person name="Mollenhauer M.U."/>
            <person name="Montooth K."/>
            <person name="Mount S.M."/>
            <person name="Mu X."/>
            <person name="Myers E."/>
            <person name="Negre B."/>
            <person name="Newfeld S."/>
            <person name="Nielsen R."/>
            <person name="Noor M.A."/>
            <person name="O'Grady P."/>
            <person name="Pachter L."/>
            <person name="Papaceit M."/>
            <person name="Parisi M.J."/>
            <person name="Parisi M."/>
            <person name="Parts L."/>
            <person name="Pedersen J.S."/>
            <person name="Pesole G."/>
            <person name="Phillippy A.M."/>
            <person name="Ponting C.P."/>
            <person name="Pop M."/>
            <person name="Porcelli D."/>
            <person name="Powell J.R."/>
            <person name="Prohaska S."/>
            <person name="Pruitt K."/>
            <person name="Puig M."/>
            <person name="Quesneville H."/>
            <person name="Ram K.R."/>
            <person name="Rand D."/>
            <person name="Rasmussen M.D."/>
            <person name="Reed L.K."/>
            <person name="Reenan R."/>
            <person name="Reily A."/>
            <person name="Remington K.A."/>
            <person name="Rieger T.T."/>
            <person name="Ritchie M.G."/>
            <person name="Robin C."/>
            <person name="Rogers Y.H."/>
            <person name="Rohde C."/>
            <person name="Rozas J."/>
            <person name="Rubenfield M.J."/>
            <person name="Ruiz A."/>
            <person name="Russo S."/>
            <person name="Salzberg S.L."/>
            <person name="Sanchez-Gracia A."/>
            <person name="Saranga D.J."/>
            <person name="Sato H."/>
            <person name="Schaeffer S.W."/>
            <person name="Schatz M.C."/>
            <person name="Schlenke T."/>
            <person name="Schwartz R."/>
            <person name="Segarra C."/>
            <person name="Singh R.S."/>
            <person name="Sirot L."/>
            <person name="Sirota M."/>
            <person name="Sisneros N.B."/>
            <person name="Smith C.D."/>
            <person name="Smith T.F."/>
            <person name="Spieth J."/>
            <person name="Stage D.E."/>
            <person name="Stark A."/>
            <person name="Stephan W."/>
            <person name="Strausberg R.L."/>
            <person name="Strempel S."/>
            <person name="Sturgill D."/>
            <person name="Sutton G."/>
            <person name="Sutton G.G."/>
            <person name="Tao W."/>
            <person name="Teichmann S."/>
            <person name="Tobari Y.N."/>
            <person name="Tomimura Y."/>
            <person name="Tsolas J.M."/>
            <person name="Valente V.L."/>
            <person name="Venter E."/>
            <person name="Venter J.C."/>
            <person name="Vicario S."/>
            <person name="Vieira F.G."/>
            <person name="Vilella A.J."/>
            <person name="Villasante A."/>
            <person name="Walenz B."/>
            <person name="Wang J."/>
            <person name="Wasserman M."/>
            <person name="Watts T."/>
            <person name="Wilson D."/>
            <person name="Wilson R.K."/>
            <person name="Wing R.A."/>
            <person name="Wolfner M.F."/>
            <person name="Wong A."/>
            <person name="Wong G.K."/>
            <person name="Wu C.I."/>
            <person name="Wu G."/>
            <person name="Yamamoto D."/>
            <person name="Yang H.P."/>
            <person name="Yang S.P."/>
            <person name="Yorke J.A."/>
            <person name="Yoshida K."/>
            <person name="Zdobnov E."/>
            <person name="Zhang P."/>
            <person name="Zhang Y."/>
            <person name="Zimin A.V."/>
            <person name="Baldwin J."/>
            <person name="Abdouelleil A."/>
            <person name="Abdulkadir J."/>
            <person name="Abebe A."/>
            <person name="Abera B."/>
            <person name="Abreu J."/>
            <person name="Acer S.C."/>
            <person name="Aftuck L."/>
            <person name="Alexander A."/>
            <person name="An P."/>
            <person name="Anderson E."/>
            <person name="Anderson S."/>
            <person name="Arachi H."/>
            <person name="Azer M."/>
            <person name="Bachantsang P."/>
            <person name="Barry A."/>
            <person name="Bayul T."/>
            <person name="Berlin A."/>
            <person name="Bessette D."/>
            <person name="Bloom T."/>
            <person name="Blye J."/>
            <person name="Boguslavskiy L."/>
            <person name="Bonnet C."/>
            <person name="Boukhgalter B."/>
            <person name="Bourzgui I."/>
            <person name="Brown A."/>
            <person name="Cahill P."/>
            <person name="Channer S."/>
            <person name="Cheshatsang Y."/>
            <person name="Chuda L."/>
            <person name="Citroen M."/>
            <person name="Collymore A."/>
            <person name="Cooke P."/>
            <person name="Costello M."/>
            <person name="D'Aco K."/>
            <person name="Daza R."/>
            <person name="De Haan G."/>
            <person name="DeGray S."/>
            <person name="DeMaso C."/>
            <person name="Dhargay N."/>
            <person name="Dooley K."/>
            <person name="Dooley E."/>
            <person name="Doricent M."/>
            <person name="Dorje P."/>
            <person name="Dorjee K."/>
            <person name="Dupes A."/>
            <person name="Elong R."/>
            <person name="Falk J."/>
            <person name="Farina A."/>
            <person name="Faro S."/>
            <person name="Ferguson D."/>
            <person name="Fisher S."/>
            <person name="Foley C.D."/>
            <person name="Franke A."/>
            <person name="Friedrich D."/>
            <person name="Gadbois L."/>
            <person name="Gearin G."/>
            <person name="Gearin C.R."/>
            <person name="Giannoukos G."/>
            <person name="Goode T."/>
            <person name="Graham J."/>
            <person name="Grandbois E."/>
            <person name="Grewal S."/>
            <person name="Gyaltsen K."/>
            <person name="Hafez N."/>
            <person name="Hagos B."/>
            <person name="Hall J."/>
            <person name="Henson C."/>
            <person name="Hollinger A."/>
            <person name="Honan T."/>
            <person name="Huard M.D."/>
            <person name="Hughes L."/>
            <person name="Hurhula B."/>
            <person name="Husby M.E."/>
            <person name="Kamat A."/>
            <person name="Kanga B."/>
            <person name="Kashin S."/>
            <person name="Khazanovich D."/>
            <person name="Kisner P."/>
            <person name="Lance K."/>
            <person name="Lara M."/>
            <person name="Lee W."/>
            <person name="Lennon N."/>
            <person name="Letendre F."/>
            <person name="LeVine R."/>
            <person name="Lipovsky A."/>
            <person name="Liu X."/>
            <person name="Liu J."/>
            <person name="Liu S."/>
            <person name="Lokyitsang T."/>
            <person name="Lokyitsang Y."/>
            <person name="Lubonja R."/>
            <person name="Lui A."/>
            <person name="MacDonald P."/>
            <person name="Magnisalis V."/>
            <person name="Maru K."/>
            <person name="Matthews C."/>
            <person name="McCusker W."/>
            <person name="McDonough S."/>
            <person name="Mehta T."/>
            <person name="Meldrim J."/>
            <person name="Meneus L."/>
            <person name="Mihai O."/>
            <person name="Mihalev A."/>
            <person name="Mihova T."/>
            <person name="Mittelman R."/>
            <person name="Mlenga V."/>
            <person name="Montmayeur A."/>
            <person name="Mulrain L."/>
            <person name="Navidi A."/>
            <person name="Naylor J."/>
            <person name="Negash T."/>
            <person name="Nguyen T."/>
            <person name="Nguyen N."/>
            <person name="Nicol R."/>
            <person name="Norbu C."/>
            <person name="Norbu N."/>
            <person name="Novod N."/>
            <person name="O'Neill B."/>
            <person name="Osman S."/>
            <person name="Markiewicz E."/>
            <person name="Oyono O.L."/>
            <person name="Patti C."/>
            <person name="Phunkhang P."/>
            <person name="Pierre F."/>
            <person name="Priest M."/>
            <person name="Raghuraman S."/>
            <person name="Rege F."/>
            <person name="Reyes R."/>
            <person name="Rise C."/>
            <person name="Rogov P."/>
            <person name="Ross K."/>
            <person name="Ryan E."/>
            <person name="Settipalli S."/>
            <person name="Shea T."/>
            <person name="Sherpa N."/>
            <person name="Shi L."/>
            <person name="Shih D."/>
            <person name="Sparrow T."/>
            <person name="Spaulding J."/>
            <person name="Stalker J."/>
            <person name="Stange-Thomann N."/>
            <person name="Stavropoulos S."/>
            <person name="Stone C."/>
            <person name="Strader C."/>
            <person name="Tesfaye S."/>
            <person name="Thomson T."/>
            <person name="Thoulutsang Y."/>
            <person name="Thoulutsang D."/>
            <person name="Topham K."/>
            <person name="Topping I."/>
            <person name="Tsamla T."/>
            <person name="Vassiliev H."/>
            <person name="Vo A."/>
            <person name="Wangchuk T."/>
            <person name="Wangdi T."/>
            <person name="Weiand M."/>
            <person name="Wilkinson J."/>
            <person name="Wilson A."/>
            <person name="Yadav S."/>
            <person name="Young G."/>
            <person name="Yu Q."/>
            <person name="Zembek L."/>
            <person name="Zhong D."/>
            <person name="Zimmer A."/>
            <person name="Zwirko Z."/>
            <person name="Jaffe D.B."/>
            <person name="Alvarez P."/>
            <person name="Brockman W."/>
            <person name="Butler J."/>
            <person name="Chin C."/>
            <person name="Gnerre S."/>
            <person name="Grabherr M."/>
            <person name="Kleber M."/>
            <person name="Mauceli E."/>
            <person name="MacCallum I."/>
        </authorList>
    </citation>
    <scope>NUCLEOTIDE SEQUENCE [LARGE SCALE GENOMIC DNA]</scope>
    <source>
        <strain evidence="6">white501</strain>
    </source>
</reference>
<dbReference type="SUPFAM" id="SSF54695">
    <property type="entry name" value="POZ domain"/>
    <property type="match status" value="1"/>
</dbReference>
<keyword evidence="2" id="KW-0539">Nucleus</keyword>
<feature type="compositionally biased region" description="Gly residues" evidence="3">
    <location>
        <begin position="467"/>
        <end position="489"/>
    </location>
</feature>
<evidence type="ECO:0000256" key="1">
    <source>
        <dbReference type="ARBA" id="ARBA00004123"/>
    </source>
</evidence>
<dbReference type="SMART" id="SM00225">
    <property type="entry name" value="BTB"/>
    <property type="match status" value="1"/>
</dbReference>
<dbReference type="GO" id="GO:0005634">
    <property type="term" value="C:nucleus"/>
    <property type="evidence" value="ECO:0007669"/>
    <property type="project" value="UniProtKB-SubCell"/>
</dbReference>
<evidence type="ECO:0000259" key="4">
    <source>
        <dbReference type="PROSITE" id="PS50097"/>
    </source>
</evidence>
<feature type="compositionally biased region" description="Basic and acidic residues" evidence="3">
    <location>
        <begin position="314"/>
        <end position="328"/>
    </location>
</feature>
<dbReference type="PANTHER" id="PTHR23110">
    <property type="entry name" value="BTB DOMAIN TRANSCRIPTION FACTOR"/>
    <property type="match status" value="1"/>
</dbReference>
<organism evidence="5 6">
    <name type="scientific">Drosophila simulans</name>
    <name type="common">Fruit fly</name>
    <dbReference type="NCBI Taxonomy" id="7240"/>
    <lineage>
        <taxon>Eukaryota</taxon>
        <taxon>Metazoa</taxon>
        <taxon>Ecdysozoa</taxon>
        <taxon>Arthropoda</taxon>
        <taxon>Hexapoda</taxon>
        <taxon>Insecta</taxon>
        <taxon>Pterygota</taxon>
        <taxon>Neoptera</taxon>
        <taxon>Endopterygota</taxon>
        <taxon>Diptera</taxon>
        <taxon>Brachycera</taxon>
        <taxon>Muscomorpha</taxon>
        <taxon>Ephydroidea</taxon>
        <taxon>Drosophilidae</taxon>
        <taxon>Drosophila</taxon>
        <taxon>Sophophora</taxon>
    </lineage>
</organism>
<feature type="compositionally biased region" description="Low complexity" evidence="3">
    <location>
        <begin position="411"/>
        <end position="420"/>
    </location>
</feature>
<feature type="region of interest" description="Disordered" evidence="3">
    <location>
        <begin position="274"/>
        <end position="346"/>
    </location>
</feature>
<dbReference type="PROSITE" id="PS50097">
    <property type="entry name" value="BTB"/>
    <property type="match status" value="1"/>
</dbReference>
<dbReference type="AlphaFoldDB" id="B4QLW7"/>
<evidence type="ECO:0000313" key="6">
    <source>
        <dbReference type="Proteomes" id="UP000000304"/>
    </source>
</evidence>
<dbReference type="Gene3D" id="3.30.710.10">
    <property type="entry name" value="Potassium Channel Kv1.1, Chain A"/>
    <property type="match status" value="1"/>
</dbReference>